<dbReference type="InterPro" id="IPR002347">
    <property type="entry name" value="SDR_fam"/>
</dbReference>
<dbReference type="OMA" id="WISYYLP"/>
<keyword evidence="4" id="KW-0812">Transmembrane</keyword>
<evidence type="ECO:0000256" key="1">
    <source>
        <dbReference type="ARBA" id="ARBA00006484"/>
    </source>
</evidence>
<gene>
    <name evidence="5" type="ORF">BCR43DRAFT_489644</name>
</gene>
<evidence type="ECO:0000313" key="5">
    <source>
        <dbReference type="EMBL" id="ORY97353.1"/>
    </source>
</evidence>
<comment type="caution">
    <text evidence="5">The sequence shown here is derived from an EMBL/GenBank/DDBJ whole genome shotgun (WGS) entry which is preliminary data.</text>
</comment>
<keyword evidence="6" id="KW-1185">Reference proteome</keyword>
<dbReference type="PANTHER" id="PTHR44169:SF6">
    <property type="entry name" value="NADPH-DEPENDENT 1-ACYLDIHYDROXYACETONE PHOSPHATE REDUCTASE"/>
    <property type="match status" value="1"/>
</dbReference>
<dbReference type="AlphaFoldDB" id="A0A1X2HEH5"/>
<feature type="transmembrane region" description="Helical" evidence="4">
    <location>
        <begin position="241"/>
        <end position="261"/>
    </location>
</feature>
<name>A0A1X2HEH5_SYNRA</name>
<sequence length="280" mass="29885">MPQKVVLVTGCTAGGIGHGLCKQFASQGCRVYASARRVESMDGLEELGCSLLALDVNSEASIKAAIDKIISEAGHIDILVNNAGRPGVGALLDIDMDVARSCVETNVFGVLAMSRAVAKHMVPRGSGLIANVGSIVGYAATPWAGTYSFSKAAVHSMSDALRLELAPFGVQVAVIAPGSITSNFGNAGEASITMPEDSFYTSVTKFIYARAQMSQGPSATPTNVFAAHVVSKLLRKNVPRYITYGTNSFTFLILYYLPFFIKDYLLSRRLGTIYVKRIKQ</sequence>
<dbReference type="Gene3D" id="3.40.50.720">
    <property type="entry name" value="NAD(P)-binding Rossmann-like Domain"/>
    <property type="match status" value="1"/>
</dbReference>
<proteinExistence type="inferred from homology"/>
<dbReference type="STRING" id="13706.A0A1X2HEH5"/>
<dbReference type="Pfam" id="PF00106">
    <property type="entry name" value="adh_short"/>
    <property type="match status" value="1"/>
</dbReference>
<dbReference type="CDD" id="cd05374">
    <property type="entry name" value="17beta-HSD-like_SDR_c"/>
    <property type="match status" value="1"/>
</dbReference>
<evidence type="ECO:0008006" key="7">
    <source>
        <dbReference type="Google" id="ProtNLM"/>
    </source>
</evidence>
<dbReference type="FunCoup" id="A0A1X2HEH5">
    <property type="interactions" value="98"/>
</dbReference>
<dbReference type="Proteomes" id="UP000242180">
    <property type="component" value="Unassembled WGS sequence"/>
</dbReference>
<dbReference type="PRINTS" id="PR00081">
    <property type="entry name" value="GDHRDH"/>
</dbReference>
<keyword evidence="4" id="KW-0472">Membrane</keyword>
<comment type="similarity">
    <text evidence="1 3">Belongs to the short-chain dehydrogenases/reductases (SDR) family.</text>
</comment>
<keyword evidence="4" id="KW-1133">Transmembrane helix</keyword>
<organism evidence="5 6">
    <name type="scientific">Syncephalastrum racemosum</name>
    <name type="common">Filamentous fungus</name>
    <dbReference type="NCBI Taxonomy" id="13706"/>
    <lineage>
        <taxon>Eukaryota</taxon>
        <taxon>Fungi</taxon>
        <taxon>Fungi incertae sedis</taxon>
        <taxon>Mucoromycota</taxon>
        <taxon>Mucoromycotina</taxon>
        <taxon>Mucoromycetes</taxon>
        <taxon>Mucorales</taxon>
        <taxon>Syncephalastraceae</taxon>
        <taxon>Syncephalastrum</taxon>
    </lineage>
</organism>
<reference evidence="5 6" key="1">
    <citation type="submission" date="2016-07" db="EMBL/GenBank/DDBJ databases">
        <title>Pervasive Adenine N6-methylation of Active Genes in Fungi.</title>
        <authorList>
            <consortium name="DOE Joint Genome Institute"/>
            <person name="Mondo S.J."/>
            <person name="Dannebaum R.O."/>
            <person name="Kuo R.C."/>
            <person name="Labutti K."/>
            <person name="Haridas S."/>
            <person name="Kuo A."/>
            <person name="Salamov A."/>
            <person name="Ahrendt S.R."/>
            <person name="Lipzen A."/>
            <person name="Sullivan W."/>
            <person name="Andreopoulos W.B."/>
            <person name="Clum A."/>
            <person name="Lindquist E."/>
            <person name="Daum C."/>
            <person name="Ramamoorthy G.K."/>
            <person name="Gryganskyi A."/>
            <person name="Culley D."/>
            <person name="Magnuson J.K."/>
            <person name="James T.Y."/>
            <person name="O'Malley M.A."/>
            <person name="Stajich J.E."/>
            <person name="Spatafora J.W."/>
            <person name="Visel A."/>
            <person name="Grigoriev I.V."/>
        </authorList>
    </citation>
    <scope>NUCLEOTIDE SEQUENCE [LARGE SCALE GENOMIC DNA]</scope>
    <source>
        <strain evidence="5 6">NRRL 2496</strain>
    </source>
</reference>
<dbReference type="OrthoDB" id="2102561at2759"/>
<dbReference type="FunFam" id="3.40.50.720:FF:000261">
    <property type="entry name" value="NADPH-dependent 1-acyldihydroxyacetone phosphate reductase"/>
    <property type="match status" value="1"/>
</dbReference>
<evidence type="ECO:0000256" key="4">
    <source>
        <dbReference type="SAM" id="Phobius"/>
    </source>
</evidence>
<dbReference type="SUPFAM" id="SSF51735">
    <property type="entry name" value="NAD(P)-binding Rossmann-fold domains"/>
    <property type="match status" value="1"/>
</dbReference>
<dbReference type="GO" id="GO:0005783">
    <property type="term" value="C:endoplasmic reticulum"/>
    <property type="evidence" value="ECO:0007669"/>
    <property type="project" value="TreeGrafter"/>
</dbReference>
<dbReference type="InParanoid" id="A0A1X2HEH5"/>
<dbReference type="PRINTS" id="PR00080">
    <property type="entry name" value="SDRFAMILY"/>
</dbReference>
<evidence type="ECO:0000256" key="3">
    <source>
        <dbReference type="RuleBase" id="RU000363"/>
    </source>
</evidence>
<evidence type="ECO:0000256" key="2">
    <source>
        <dbReference type="ARBA" id="ARBA00023002"/>
    </source>
</evidence>
<dbReference type="EMBL" id="MCGN01000004">
    <property type="protein sequence ID" value="ORY97353.1"/>
    <property type="molecule type" value="Genomic_DNA"/>
</dbReference>
<evidence type="ECO:0000313" key="6">
    <source>
        <dbReference type="Proteomes" id="UP000242180"/>
    </source>
</evidence>
<accession>A0A1X2HEH5</accession>
<keyword evidence="2" id="KW-0560">Oxidoreductase</keyword>
<dbReference type="PANTHER" id="PTHR44169">
    <property type="entry name" value="NADPH-DEPENDENT 1-ACYLDIHYDROXYACETONE PHOSPHATE REDUCTASE"/>
    <property type="match status" value="1"/>
</dbReference>
<protein>
    <recommendedName>
        <fullName evidence="7">Oxidoreductase</fullName>
    </recommendedName>
</protein>
<dbReference type="InterPro" id="IPR036291">
    <property type="entry name" value="NAD(P)-bd_dom_sf"/>
</dbReference>
<dbReference type="GO" id="GO:0016491">
    <property type="term" value="F:oxidoreductase activity"/>
    <property type="evidence" value="ECO:0007669"/>
    <property type="project" value="UniProtKB-KW"/>
</dbReference>